<gene>
    <name evidence="1" type="ORF">BAZ10_10440</name>
</gene>
<dbReference type="EMBL" id="MAHX01000020">
    <property type="protein sequence ID" value="OPC61520.1"/>
    <property type="molecule type" value="Genomic_DNA"/>
</dbReference>
<dbReference type="InterPro" id="IPR032719">
    <property type="entry name" value="WbsX"/>
</dbReference>
<evidence type="ECO:0000313" key="1">
    <source>
        <dbReference type="EMBL" id="OPC61520.1"/>
    </source>
</evidence>
<dbReference type="PANTHER" id="PTHR41244:SF1">
    <property type="entry name" value="GLYCOSYLTRANSFERASE"/>
    <property type="match status" value="1"/>
</dbReference>
<reference evidence="1 2" key="1">
    <citation type="submission" date="2016-06" db="EMBL/GenBank/DDBJ databases">
        <title>Revisiting the taxonomy of the Elizabethkingia Genus based on Whole-Genome Sequencing, Optical Mapping, and MALDI-TOF.</title>
        <authorList>
            <person name="Nicholson A.C."/>
        </authorList>
    </citation>
    <scope>NUCLEOTIDE SEQUENCE [LARGE SCALE GENOMIC DNA]</scope>
    <source>
        <strain evidence="1 2">G4070</strain>
    </source>
</reference>
<sequence>MTNIKTIAFYLPQFHPVPENDEWWGKGFTEWTNVAKAKPFFKGHYQPHVPADLGFYDLRLPEARKAQADLAKEYDITAFCYWHYWFGNGKRILERPFNEVLNSGEPDFPFCLAWANESWSGIWHGNPKTVLMEQKYPGIEDYIAHFNFLLPAFRDSRYFKVNGKPLFMVYKPTEIPDLNLFVNTFRSLAEENGLKGLHLVATNVGPDWPARQYGFDALTPAVHTKNSYLRSPNKFVDLYRRAKTSRLHKYYKKIFRKPTRIYYYKDAVQDFTEEHGDNIYYPTVIPNWDNTPRSGLNGFVLHNSTPELFKKAMINAKKLAETYDDDNKIIFIKSWNEWAEGNHLEPDLKFGRQYLEVIKDVLNDK</sequence>
<name>A0A1T3MB74_9FLAO</name>
<protein>
    <submittedName>
        <fullName evidence="1">Lipopolysaccharide biosynthesis protein</fullName>
    </submittedName>
</protein>
<dbReference type="AlphaFoldDB" id="A0A1T3MB74"/>
<dbReference type="Pfam" id="PF14307">
    <property type="entry name" value="Glyco_tran_WbsX"/>
    <property type="match status" value="1"/>
</dbReference>
<dbReference type="PANTHER" id="PTHR41244">
    <property type="entry name" value="RHAMNAN SYNTHESIS F"/>
    <property type="match status" value="1"/>
</dbReference>
<evidence type="ECO:0000313" key="2">
    <source>
        <dbReference type="Proteomes" id="UP000190813"/>
    </source>
</evidence>
<dbReference type="Gene3D" id="3.20.20.80">
    <property type="entry name" value="Glycosidases"/>
    <property type="match status" value="1"/>
</dbReference>
<organism evidence="1 2">
    <name type="scientific">Elizabethkingia occulta</name>
    <dbReference type="NCBI Taxonomy" id="1867263"/>
    <lineage>
        <taxon>Bacteria</taxon>
        <taxon>Pseudomonadati</taxon>
        <taxon>Bacteroidota</taxon>
        <taxon>Flavobacteriia</taxon>
        <taxon>Flavobacteriales</taxon>
        <taxon>Weeksellaceae</taxon>
        <taxon>Elizabethkingia</taxon>
    </lineage>
</organism>
<keyword evidence="2" id="KW-1185">Reference proteome</keyword>
<comment type="caution">
    <text evidence="1">The sequence shown here is derived from an EMBL/GenBank/DDBJ whole genome shotgun (WGS) entry which is preliminary data.</text>
</comment>
<proteinExistence type="predicted"/>
<dbReference type="RefSeq" id="WP_078772958.1">
    <property type="nucleotide sequence ID" value="NZ_CBCSBR010000058.1"/>
</dbReference>
<dbReference type="Proteomes" id="UP000190813">
    <property type="component" value="Unassembled WGS sequence"/>
</dbReference>
<dbReference type="CDD" id="cd11579">
    <property type="entry name" value="Glyco_tran_WbsX"/>
    <property type="match status" value="1"/>
</dbReference>
<accession>A0A1T3MB74</accession>